<accession>A0ABS7HIE2</accession>
<name>A0ABS7HIE2_9MICO</name>
<dbReference type="Gene3D" id="3.40.50.300">
    <property type="entry name" value="P-loop containing nucleotide triphosphate hydrolases"/>
    <property type="match status" value="1"/>
</dbReference>
<gene>
    <name evidence="1" type="ORF">JNB62_00720</name>
</gene>
<organism evidence="1 2">
    <name type="scientific">Microbacterium jejuense</name>
    <dbReference type="NCBI Taxonomy" id="1263637"/>
    <lineage>
        <taxon>Bacteria</taxon>
        <taxon>Bacillati</taxon>
        <taxon>Actinomycetota</taxon>
        <taxon>Actinomycetes</taxon>
        <taxon>Micrococcales</taxon>
        <taxon>Microbacteriaceae</taxon>
        <taxon>Microbacterium</taxon>
    </lineage>
</organism>
<sequence>MSADIVILTGPPGAGKSTVARAVARSQPRAVHLHTDDFWSCIASGAIPPYLPESDAQNQTVMRVISAAAREYAAGGYLAVVDGIVGPWMLRHFRDLVAAGDQGGGSRVHYVVLRPSRDETLRRAQARTAPDALVDEGPVVSLWEQFAELAALESHVIDTSGQDQDETVDAVAATISDGTRLLALAKIPASAR</sequence>
<keyword evidence="2" id="KW-1185">Reference proteome</keyword>
<comment type="caution">
    <text evidence="1">The sequence shown here is derived from an EMBL/GenBank/DDBJ whole genome shotgun (WGS) entry which is preliminary data.</text>
</comment>
<dbReference type="EMBL" id="JAEUAW010000001">
    <property type="protein sequence ID" value="MBW9092200.1"/>
    <property type="molecule type" value="Genomic_DNA"/>
</dbReference>
<protein>
    <submittedName>
        <fullName evidence="1">AAA family ATPase</fullName>
    </submittedName>
</protein>
<dbReference type="Pfam" id="PF13671">
    <property type="entry name" value="AAA_33"/>
    <property type="match status" value="1"/>
</dbReference>
<evidence type="ECO:0000313" key="2">
    <source>
        <dbReference type="Proteomes" id="UP001196843"/>
    </source>
</evidence>
<dbReference type="Proteomes" id="UP001196843">
    <property type="component" value="Unassembled WGS sequence"/>
</dbReference>
<evidence type="ECO:0000313" key="1">
    <source>
        <dbReference type="EMBL" id="MBW9092200.1"/>
    </source>
</evidence>
<dbReference type="InterPro" id="IPR027417">
    <property type="entry name" value="P-loop_NTPase"/>
</dbReference>
<proteinExistence type="predicted"/>
<dbReference type="RefSeq" id="WP_220298960.1">
    <property type="nucleotide sequence ID" value="NZ_JAEUAW010000001.1"/>
</dbReference>
<dbReference type="SUPFAM" id="SSF52540">
    <property type="entry name" value="P-loop containing nucleoside triphosphate hydrolases"/>
    <property type="match status" value="1"/>
</dbReference>
<reference evidence="1 2" key="1">
    <citation type="journal article" date="2021" name="MBio">
        <title>Poor Competitiveness of Bradyrhizobium in Pigeon Pea Root Colonization in Indian Soils.</title>
        <authorList>
            <person name="Chalasani D."/>
            <person name="Basu A."/>
            <person name="Pullabhotla S.V.S.R.N."/>
            <person name="Jorrin B."/>
            <person name="Neal A.L."/>
            <person name="Poole P.S."/>
            <person name="Podile A.R."/>
            <person name="Tkacz A."/>
        </authorList>
    </citation>
    <scope>NUCLEOTIDE SEQUENCE [LARGE SCALE GENOMIC DNA]</scope>
    <source>
        <strain evidence="1 2">HU14</strain>
    </source>
</reference>